<comment type="caution">
    <text evidence="4">The sequence shown here is derived from an EMBL/GenBank/DDBJ whole genome shotgun (WGS) entry which is preliminary data.</text>
</comment>
<dbReference type="Pfam" id="PF02368">
    <property type="entry name" value="Big_2"/>
    <property type="match status" value="2"/>
</dbReference>
<dbReference type="SMART" id="SM00635">
    <property type="entry name" value="BID_2"/>
    <property type="match status" value="2"/>
</dbReference>
<evidence type="ECO:0000313" key="5">
    <source>
        <dbReference type="Proteomes" id="UP000611762"/>
    </source>
</evidence>
<feature type="signal peptide" evidence="2">
    <location>
        <begin position="1"/>
        <end position="28"/>
    </location>
</feature>
<dbReference type="SUPFAM" id="SSF49373">
    <property type="entry name" value="Invasin/intimin cell-adhesion fragments"/>
    <property type="match status" value="2"/>
</dbReference>
<keyword evidence="1" id="KW-0677">Repeat</keyword>
<dbReference type="PANTHER" id="PTHR36453">
    <property type="entry name" value="SECRETED PROTEIN-RELATED"/>
    <property type="match status" value="1"/>
</dbReference>
<evidence type="ECO:0000259" key="3">
    <source>
        <dbReference type="PROSITE" id="PS51272"/>
    </source>
</evidence>
<reference evidence="4" key="1">
    <citation type="submission" date="2020-08" db="EMBL/GenBank/DDBJ databases">
        <title>Genome public.</title>
        <authorList>
            <person name="Liu C."/>
            <person name="Sun Q."/>
        </authorList>
    </citation>
    <scope>NUCLEOTIDE SEQUENCE</scope>
    <source>
        <strain evidence="4">H8</strain>
    </source>
</reference>
<protein>
    <submittedName>
        <fullName evidence="4">S-layer homology domain-containing protein</fullName>
    </submittedName>
</protein>
<dbReference type="Pfam" id="PF21231">
    <property type="entry name" value="GH141_M"/>
    <property type="match status" value="1"/>
</dbReference>
<dbReference type="InterPro" id="IPR003343">
    <property type="entry name" value="Big_2"/>
</dbReference>
<dbReference type="PROSITE" id="PS51272">
    <property type="entry name" value="SLH"/>
    <property type="match status" value="3"/>
</dbReference>
<keyword evidence="5" id="KW-1185">Reference proteome</keyword>
<dbReference type="EMBL" id="JACRSU010000002">
    <property type="protein sequence ID" value="MBC8540443.1"/>
    <property type="molecule type" value="Genomic_DNA"/>
</dbReference>
<gene>
    <name evidence="4" type="ORF">H8698_05580</name>
</gene>
<sequence>MRKTKKVLALLVSLSMLATSGVFLTATAQVEAPNADKTSTEPLAEKDNLLPEAKEIEDISFADLGDHWVTPTVKMLAAGKYVQGVGDGKFLPEKNVTRAEFVTMAVNALRLEATKYAGCAKDITADKWFADTIETANVNGLLDAALFTDGNFSPDKDITREDASLIIAKAAESKDAKADSAAVSFTDSDSISAYAKDGVAKAFSFGLLAGYPDGSFKPQATLTRAEASELLVRTIEIGDRLAIYVDPENGDDKNDGTKNAPVASINAARELVKANNDDMENHLFVFLKAGDHYISEEIKMGEDESGSNGYNVVYTSYGEGKAQLMMGKHFSGFELADADLNIYKTKVGDIQSRQVFINDVRAIRAKSAGELTNAEMTDFGFYSDDTFLADYKNIKDLEFVTYSNWTQPRCGVSDVTVEEGRAKIVMDQPGWSNNSDNTPWKAPHWYENAYELLDMPGEWYIDSTDGYLYYIPRSFEDPKTMVATIPEGERMLTLEGTADKPIHNITFDDVEFAYTTWLRPNDEKGYNDGQNNFIDGGLPETAVLVKCARYIDFTNNKFSKLGAAALQMRYSIQECDVIGNEFADLSGTAVSLGNGPGDNYETEIKPTEYKYYTINNRINNNYMHDIGVDYGSSAAISASWPKYTEINHNEIANVNYSGMHIGYGWGTYAEDKEKAGTGLYKVQLNYNYIHDVMNSKLYDGGPIYTLGATGGTYENPSEWCNNYFENDRNAYGSVYPDEGSTFWLIENNVIDYNDVDKWNFDGRGTPTVPKWLHIHTTSIRYNTARNNYSTTAEKNLASPFNNIEEPMVYADGEWPEEAQNIIDEAGLEAKYLAKYPVSVQRFNLNQEEFVAKVGAKKQIEIEAFGRKQSVAKPDDYQVTYVSSDPSVAAVSDTGEISVLSEGRVKVYVNVLADGIVRTKEIDVICGDELETVELATTGLTVIKDFESTISPKGTSKFGRSLAIEEVKYTVEDENVATVDEKGNVKGLAVGTTTIHGAFTVDGVTVEKDIPVNVITYSKEGSEKLPSTKLSGDFFNPENWKNAKASADGKGVVVTGNNSCYTKEKLADGLYSFDMQIDDPHSWPSLGFKIPDKDKEFSGSDLYFIGFKTDHIEVQRFKNGQRTMFLGSSEFNPVGGPGVPNNGQILEYGKTYHVTAGTIEEKDGVRIILTVNGKNIVDYLDNDKDALRGPGYMGVYVGGGTFTFSPYTGE</sequence>
<dbReference type="AlphaFoldDB" id="A0A926DK70"/>
<dbReference type="PANTHER" id="PTHR36453:SF1">
    <property type="entry name" value="RIGHT HANDED BETA HELIX DOMAIN-CONTAINING PROTEIN"/>
    <property type="match status" value="1"/>
</dbReference>
<organism evidence="4 5">
    <name type="scientific">Congzhengia minquanensis</name>
    <dbReference type="NCBI Taxonomy" id="2763657"/>
    <lineage>
        <taxon>Bacteria</taxon>
        <taxon>Bacillati</taxon>
        <taxon>Bacillota</taxon>
        <taxon>Clostridia</taxon>
        <taxon>Eubacteriales</taxon>
        <taxon>Oscillospiraceae</taxon>
        <taxon>Congzhengia</taxon>
    </lineage>
</organism>
<evidence type="ECO:0000256" key="1">
    <source>
        <dbReference type="ARBA" id="ARBA00022737"/>
    </source>
</evidence>
<dbReference type="Gene3D" id="2.60.40.1080">
    <property type="match status" value="2"/>
</dbReference>
<evidence type="ECO:0000256" key="2">
    <source>
        <dbReference type="SAM" id="SignalP"/>
    </source>
</evidence>
<proteinExistence type="predicted"/>
<dbReference type="Gene3D" id="2.160.20.10">
    <property type="entry name" value="Single-stranded right-handed beta-helix, Pectin lyase-like"/>
    <property type="match status" value="1"/>
</dbReference>
<name>A0A926DK70_9FIRM</name>
<dbReference type="Proteomes" id="UP000611762">
    <property type="component" value="Unassembled WGS sequence"/>
</dbReference>
<feature type="domain" description="SLH" evidence="3">
    <location>
        <begin position="120"/>
        <end position="181"/>
    </location>
</feature>
<dbReference type="SUPFAM" id="SSF51126">
    <property type="entry name" value="Pectin lyase-like"/>
    <property type="match status" value="1"/>
</dbReference>
<keyword evidence="2" id="KW-0732">Signal</keyword>
<dbReference type="InterPro" id="IPR001119">
    <property type="entry name" value="SLH_dom"/>
</dbReference>
<accession>A0A926DK70</accession>
<feature type="domain" description="SLH" evidence="3">
    <location>
        <begin position="182"/>
        <end position="245"/>
    </location>
</feature>
<evidence type="ECO:0000313" key="4">
    <source>
        <dbReference type="EMBL" id="MBC8540443.1"/>
    </source>
</evidence>
<dbReference type="RefSeq" id="WP_249311639.1">
    <property type="nucleotide sequence ID" value="NZ_JACRSU010000002.1"/>
</dbReference>
<feature type="domain" description="SLH" evidence="3">
    <location>
        <begin position="56"/>
        <end position="119"/>
    </location>
</feature>
<dbReference type="InterPro" id="IPR012334">
    <property type="entry name" value="Pectin_lyas_fold"/>
</dbReference>
<dbReference type="InterPro" id="IPR008964">
    <property type="entry name" value="Invasin/intimin_cell_adhesion"/>
</dbReference>
<dbReference type="Pfam" id="PF00395">
    <property type="entry name" value="SLH"/>
    <property type="match status" value="2"/>
</dbReference>
<dbReference type="InterPro" id="IPR011050">
    <property type="entry name" value="Pectin_lyase_fold/virulence"/>
</dbReference>
<dbReference type="InterPro" id="IPR048482">
    <property type="entry name" value="GH141_ins"/>
</dbReference>
<feature type="chain" id="PRO_5036768204" evidence="2">
    <location>
        <begin position="29"/>
        <end position="1209"/>
    </location>
</feature>